<evidence type="ECO:0000259" key="2">
    <source>
        <dbReference type="Pfam" id="PF04909"/>
    </source>
</evidence>
<reference evidence="3 4" key="1">
    <citation type="submission" date="2016-11" db="EMBL/GenBank/DDBJ databases">
        <authorList>
            <person name="Jaros S."/>
            <person name="Januszkiewicz K."/>
            <person name="Wedrychowicz H."/>
        </authorList>
    </citation>
    <scope>NUCLEOTIDE SEQUENCE [LARGE SCALE GENOMIC DNA]</scope>
    <source>
        <strain evidence="3 4">DSM 43832</strain>
    </source>
</reference>
<dbReference type="RefSeq" id="WP_073458932.1">
    <property type="nucleotide sequence ID" value="NZ_CALGVN010000041.1"/>
</dbReference>
<proteinExistence type="predicted"/>
<dbReference type="STRING" id="1848.SAMN05443637_117131"/>
<dbReference type="InterPro" id="IPR006680">
    <property type="entry name" value="Amidohydro-rel"/>
</dbReference>
<protein>
    <recommendedName>
        <fullName evidence="2">Amidohydrolase-related domain-containing protein</fullName>
    </recommendedName>
</protein>
<accession>A0A1M6XPJ1</accession>
<dbReference type="PANTHER" id="PTHR21240:SF19">
    <property type="entry name" value="CATALYTIC_ HYDROLASE"/>
    <property type="match status" value="1"/>
</dbReference>
<dbReference type="InterPro" id="IPR032466">
    <property type="entry name" value="Metal_Hydrolase"/>
</dbReference>
<keyword evidence="4" id="KW-1185">Reference proteome</keyword>
<feature type="domain" description="Amidohydrolase-related" evidence="2">
    <location>
        <begin position="65"/>
        <end position="312"/>
    </location>
</feature>
<evidence type="ECO:0000313" key="3">
    <source>
        <dbReference type="EMBL" id="SHL07932.1"/>
    </source>
</evidence>
<dbReference type="AlphaFoldDB" id="A0A1M6XPJ1"/>
<dbReference type="Proteomes" id="UP000184363">
    <property type="component" value="Unassembled WGS sequence"/>
</dbReference>
<dbReference type="InterPro" id="IPR032465">
    <property type="entry name" value="ACMSD"/>
</dbReference>
<gene>
    <name evidence="3" type="ORF">SAMN05443637_117131</name>
</gene>
<keyword evidence="1" id="KW-0456">Lyase</keyword>
<dbReference type="Pfam" id="PF04909">
    <property type="entry name" value="Amidohydro_2"/>
    <property type="match status" value="1"/>
</dbReference>
<dbReference type="GO" id="GO:0016831">
    <property type="term" value="F:carboxy-lyase activity"/>
    <property type="evidence" value="ECO:0007669"/>
    <property type="project" value="InterPro"/>
</dbReference>
<dbReference type="OrthoDB" id="1407586at2"/>
<dbReference type="Gene3D" id="3.20.20.140">
    <property type="entry name" value="Metal-dependent hydrolases"/>
    <property type="match status" value="1"/>
</dbReference>
<organism evidence="3 4">
    <name type="scientific">Pseudonocardia thermophila</name>
    <dbReference type="NCBI Taxonomy" id="1848"/>
    <lineage>
        <taxon>Bacteria</taxon>
        <taxon>Bacillati</taxon>
        <taxon>Actinomycetota</taxon>
        <taxon>Actinomycetes</taxon>
        <taxon>Pseudonocardiales</taxon>
        <taxon>Pseudonocardiaceae</taxon>
        <taxon>Pseudonocardia</taxon>
    </lineage>
</organism>
<evidence type="ECO:0000313" key="4">
    <source>
        <dbReference type="Proteomes" id="UP000184363"/>
    </source>
</evidence>
<dbReference type="PANTHER" id="PTHR21240">
    <property type="entry name" value="2-AMINO-3-CARBOXYLMUCONATE-6-SEMIALDEHYDE DECARBOXYLASE"/>
    <property type="match status" value="1"/>
</dbReference>
<evidence type="ECO:0000256" key="1">
    <source>
        <dbReference type="ARBA" id="ARBA00023239"/>
    </source>
</evidence>
<sequence length="313" mass="34300">MPEGAAPQGASATPATVVGGYADAWVNIPVPGEDLLVQPDVLSSNVRKWFKSYGQAKAVGSTVDELVEHMNAAGVEKALLSARASWDHPHTRPRGVFQQTPGMPDEVFDRFLEEMVAAVNKYPGRIYGTVVLDPFGAMTTVRQLERAVKEAGMVAARLFPAGSGAAIDHPLCYPIYAKCVELGVPVTVNLGMPGPLRPAALQQPSRLDEVLLAFPELVVVGTHIGHPWHLETVALLQKYPNFHLMTSGWAPRYIPKEILHHLNTRGSRQVMWASDYPLLSVERAASEGAALEFKSEEIKNRYMRDNCLEVFKI</sequence>
<dbReference type="GO" id="GO:0016787">
    <property type="term" value="F:hydrolase activity"/>
    <property type="evidence" value="ECO:0007669"/>
    <property type="project" value="InterPro"/>
</dbReference>
<dbReference type="EMBL" id="FRAP01000017">
    <property type="protein sequence ID" value="SHL07932.1"/>
    <property type="molecule type" value="Genomic_DNA"/>
</dbReference>
<dbReference type="SUPFAM" id="SSF51556">
    <property type="entry name" value="Metallo-dependent hydrolases"/>
    <property type="match status" value="1"/>
</dbReference>
<name>A0A1M6XPJ1_PSETH</name>